<keyword evidence="9" id="KW-1185">Reference proteome</keyword>
<evidence type="ECO:0000256" key="6">
    <source>
        <dbReference type="PROSITE-ProRule" id="PRU01091"/>
    </source>
</evidence>
<dbReference type="CDD" id="cd15831">
    <property type="entry name" value="BTAD"/>
    <property type="match status" value="1"/>
</dbReference>
<reference evidence="8 9" key="1">
    <citation type="submission" date="2018-11" db="EMBL/GenBank/DDBJ databases">
        <title>Whole genome sequence of Streptomyces paromomycinus NBRC 15454(T).</title>
        <authorList>
            <person name="Komaki H."/>
            <person name="Tamura T."/>
        </authorList>
    </citation>
    <scope>NUCLEOTIDE SEQUENCE [LARGE SCALE GENOMIC DNA]</scope>
    <source>
        <strain evidence="8 9">NBRC 15454</strain>
    </source>
</reference>
<dbReference type="PANTHER" id="PTHR35807">
    <property type="entry name" value="TRANSCRIPTIONAL REGULATOR REDD-RELATED"/>
    <property type="match status" value="1"/>
</dbReference>
<dbReference type="AlphaFoldDB" id="A0A401WFL9"/>
<dbReference type="SUPFAM" id="SSF46894">
    <property type="entry name" value="C-terminal effector domain of the bipartite response regulators"/>
    <property type="match status" value="1"/>
</dbReference>
<dbReference type="InterPro" id="IPR027417">
    <property type="entry name" value="P-loop_NTPase"/>
</dbReference>
<sequence length="875" mass="93268">MADELRFKVLGPLCAYRDGVGVPVGPPQQQAVLVGLLLSGGKAVPMSGLIEAVWGFQPPKRAVTTIRTYVWRLRKLLDPLEAADSSVLQSAGDGYRLPTAPSAVDAGSAQSLMKRAVEQRRAGRAQEAGRLLSACLDLWRGEPLSGVPGPFAARQRARLEELRIAALEEHYDLALESGRDRLVVPELTDLVGAYPLNERFRCLLMRALYGVGRQTEALDVYHDVRKLLLEEQGIDPGSELTSLQQHILSGTPPTELLHGGPDGKQDRRADLLVPVGSRRFRVPPPAQLPSDDVGFVGREAEVSHLCAALTDPARTAPATVGIAGVAGVGKTALALHAAHQVKYAFPDGQLYADLRGVAKVPADPSAVLAGFLLSMGVPPQVVPDSRDERRDLFRSMLDERRVLLVLDDARDTEQLRDLMPGSARCGVIVSARSSLPGLPLSAQVCLGRLTLDEAVALLEKALGRARTAAEPGDARRLAEACDRLPFPLRVAAGRLAAHPEWSVKVLLTSLTQDRGRIDGTGTGTGAGAGIDTGTGMGTAALDGPAGQGPRHLMPDQLAPLGRLTATGVPDFTVRSAAAVLMVDEPTAERVLEALRADSLLGSSGPGRYRVRYVARSVATARLGRYDQAESDRALRGLLEHLLATACNAFALAAPGDPVQDAFRLRATVGMSFPDFRQAREWVRSEVPTISGAALQAARRPAGAAEDLLPRAVDLLIAVSPFAGAVGDERLRAAVPPLVRAAAKRNEPRTLGRAQFLYAVTAFQTGWPAEARKYAGLAISSARQGQDPFIVRQALHGLGMLARAQRRFDEAVTHYEKAAAMAKRWGHLSGEATSAINAALCRALAGWADEAPPDQDEAPERWHAVENVPGHACGLC</sequence>
<dbReference type="InterPro" id="IPR036388">
    <property type="entry name" value="WH-like_DNA-bd_sf"/>
</dbReference>
<dbReference type="SMART" id="SM01043">
    <property type="entry name" value="BTAD"/>
    <property type="match status" value="1"/>
</dbReference>
<dbReference type="GO" id="GO:0006355">
    <property type="term" value="P:regulation of DNA-templated transcription"/>
    <property type="evidence" value="ECO:0007669"/>
    <property type="project" value="InterPro"/>
</dbReference>
<comment type="similarity">
    <text evidence="1">Belongs to the AfsR/DnrI/RedD regulatory family.</text>
</comment>
<dbReference type="Pfam" id="PF03704">
    <property type="entry name" value="BTAD"/>
    <property type="match status" value="1"/>
</dbReference>
<dbReference type="RefSeq" id="WP_125058108.1">
    <property type="nucleotide sequence ID" value="NZ_JBFAFY010000004.1"/>
</dbReference>
<dbReference type="GO" id="GO:0000160">
    <property type="term" value="P:phosphorelay signal transduction system"/>
    <property type="evidence" value="ECO:0007669"/>
    <property type="project" value="UniProtKB-KW"/>
</dbReference>
<dbReference type="PRINTS" id="PR00364">
    <property type="entry name" value="DISEASERSIST"/>
</dbReference>
<dbReference type="SUPFAM" id="SSF52540">
    <property type="entry name" value="P-loop containing nucleoside triphosphate hydrolases"/>
    <property type="match status" value="1"/>
</dbReference>
<feature type="DNA-binding region" description="OmpR/PhoB-type" evidence="6">
    <location>
        <begin position="1"/>
        <end position="99"/>
    </location>
</feature>
<evidence type="ECO:0000256" key="3">
    <source>
        <dbReference type="ARBA" id="ARBA00023015"/>
    </source>
</evidence>
<evidence type="ECO:0000313" key="8">
    <source>
        <dbReference type="EMBL" id="GCD48135.1"/>
    </source>
</evidence>
<dbReference type="InterPro" id="IPR051677">
    <property type="entry name" value="AfsR-DnrI-RedD_regulator"/>
</dbReference>
<dbReference type="Gene3D" id="1.25.40.10">
    <property type="entry name" value="Tetratricopeptide repeat domain"/>
    <property type="match status" value="2"/>
</dbReference>
<name>A0A401WFL9_STREY</name>
<evidence type="ECO:0000256" key="5">
    <source>
        <dbReference type="ARBA" id="ARBA00023163"/>
    </source>
</evidence>
<dbReference type="Gene3D" id="1.10.10.10">
    <property type="entry name" value="Winged helix-like DNA-binding domain superfamily/Winged helix DNA-binding domain"/>
    <property type="match status" value="1"/>
</dbReference>
<organism evidence="8 9">
    <name type="scientific">Streptomyces paromomycinus</name>
    <name type="common">Streptomyces rimosus subsp. paromomycinus</name>
    <dbReference type="NCBI Taxonomy" id="92743"/>
    <lineage>
        <taxon>Bacteria</taxon>
        <taxon>Bacillati</taxon>
        <taxon>Actinomycetota</taxon>
        <taxon>Actinomycetes</taxon>
        <taxon>Kitasatosporales</taxon>
        <taxon>Streptomycetaceae</taxon>
        <taxon>Streptomyces</taxon>
    </lineage>
</organism>
<dbReference type="PROSITE" id="PS51755">
    <property type="entry name" value="OMPR_PHOB"/>
    <property type="match status" value="1"/>
</dbReference>
<feature type="domain" description="OmpR/PhoB-type" evidence="7">
    <location>
        <begin position="1"/>
        <end position="99"/>
    </location>
</feature>
<gene>
    <name evidence="8" type="primary">afsR_7</name>
    <name evidence="8" type="ORF">GKJPGBOP_07931</name>
</gene>
<proteinExistence type="inferred from homology"/>
<dbReference type="InterPro" id="IPR011990">
    <property type="entry name" value="TPR-like_helical_dom_sf"/>
</dbReference>
<evidence type="ECO:0000256" key="2">
    <source>
        <dbReference type="ARBA" id="ARBA00023012"/>
    </source>
</evidence>
<keyword evidence="2" id="KW-0902">Two-component regulatory system</keyword>
<dbReference type="Proteomes" id="UP000286746">
    <property type="component" value="Unassembled WGS sequence"/>
</dbReference>
<keyword evidence="5" id="KW-0804">Transcription</keyword>
<keyword evidence="3" id="KW-0805">Transcription regulation</keyword>
<dbReference type="InterPro" id="IPR041664">
    <property type="entry name" value="AAA_16"/>
</dbReference>
<evidence type="ECO:0000259" key="7">
    <source>
        <dbReference type="PROSITE" id="PS51755"/>
    </source>
</evidence>
<evidence type="ECO:0000256" key="4">
    <source>
        <dbReference type="ARBA" id="ARBA00023125"/>
    </source>
</evidence>
<dbReference type="PANTHER" id="PTHR35807:SF1">
    <property type="entry name" value="TRANSCRIPTIONAL REGULATOR REDD"/>
    <property type="match status" value="1"/>
</dbReference>
<protein>
    <submittedName>
        <fullName evidence="8">Regulatory protein AfsR</fullName>
    </submittedName>
</protein>
<dbReference type="SUPFAM" id="SSF48452">
    <property type="entry name" value="TPR-like"/>
    <property type="match status" value="2"/>
</dbReference>
<keyword evidence="4 6" id="KW-0238">DNA-binding</keyword>
<comment type="caution">
    <text evidence="8">The sequence shown here is derived from an EMBL/GenBank/DDBJ whole genome shotgun (WGS) entry which is preliminary data.</text>
</comment>
<dbReference type="SMART" id="SM00862">
    <property type="entry name" value="Trans_reg_C"/>
    <property type="match status" value="1"/>
</dbReference>
<dbReference type="InterPro" id="IPR001867">
    <property type="entry name" value="OmpR/PhoB-type_DNA-bd"/>
</dbReference>
<dbReference type="EMBL" id="BHZD01000001">
    <property type="protein sequence ID" value="GCD48135.1"/>
    <property type="molecule type" value="Genomic_DNA"/>
</dbReference>
<dbReference type="GO" id="GO:0003677">
    <property type="term" value="F:DNA binding"/>
    <property type="evidence" value="ECO:0007669"/>
    <property type="project" value="UniProtKB-UniRule"/>
</dbReference>
<dbReference type="InterPro" id="IPR016032">
    <property type="entry name" value="Sig_transdc_resp-reg_C-effctor"/>
</dbReference>
<evidence type="ECO:0000256" key="1">
    <source>
        <dbReference type="ARBA" id="ARBA00005820"/>
    </source>
</evidence>
<dbReference type="Pfam" id="PF13191">
    <property type="entry name" value="AAA_16"/>
    <property type="match status" value="1"/>
</dbReference>
<dbReference type="InterPro" id="IPR005158">
    <property type="entry name" value="BTAD"/>
</dbReference>
<evidence type="ECO:0000313" key="9">
    <source>
        <dbReference type="Proteomes" id="UP000286746"/>
    </source>
</evidence>
<accession>A0A401WFL9</accession>
<dbReference type="Pfam" id="PF00486">
    <property type="entry name" value="Trans_reg_C"/>
    <property type="match status" value="1"/>
</dbReference>
<dbReference type="Gene3D" id="3.40.50.300">
    <property type="entry name" value="P-loop containing nucleotide triphosphate hydrolases"/>
    <property type="match status" value="1"/>
</dbReference>